<proteinExistence type="predicted"/>
<dbReference type="STRING" id="521011.Mpal_1275"/>
<accession>B8GHK4</accession>
<evidence type="ECO:0000313" key="1">
    <source>
        <dbReference type="EMBL" id="ACL16609.1"/>
    </source>
</evidence>
<gene>
    <name evidence="1" type="ordered locus">Mpal_1275</name>
</gene>
<reference evidence="1 2" key="1">
    <citation type="journal article" date="2015" name="Genome Announc.">
        <title>Complete Genome Sequence of Methanosphaerula palustris E1-9CT, a Hydrogenotrophic Methanogen Isolated from a Minerotrophic Fen Peatland.</title>
        <authorList>
            <person name="Cadillo-Quiroz H."/>
            <person name="Browne P."/>
            <person name="Kyrpides N."/>
            <person name="Woyke T."/>
            <person name="Goodwin L."/>
            <person name="Detter C."/>
            <person name="Yavitt J.B."/>
            <person name="Zinder S.H."/>
        </authorList>
    </citation>
    <scope>NUCLEOTIDE SEQUENCE [LARGE SCALE GENOMIC DNA]</scope>
    <source>
        <strain evidence="2">ATCC BAA-1556 / DSM 19958 / E1-9c</strain>
    </source>
</reference>
<dbReference type="HOGENOM" id="CLU_3282889_0_0_2"/>
<sequence>MIRSKYVTAHEIDGTDVIIIFKEPAGFQSSNEEICAGYDA</sequence>
<dbReference type="KEGG" id="mpl:Mpal_1275"/>
<evidence type="ECO:0000313" key="2">
    <source>
        <dbReference type="Proteomes" id="UP000002457"/>
    </source>
</evidence>
<name>B8GHK4_METPE</name>
<dbReference type="AlphaFoldDB" id="B8GHK4"/>
<keyword evidence="2" id="KW-1185">Reference proteome</keyword>
<dbReference type="Proteomes" id="UP000002457">
    <property type="component" value="Chromosome"/>
</dbReference>
<protein>
    <submittedName>
        <fullName evidence="1">Uncharacterized protein</fullName>
    </submittedName>
</protein>
<organism evidence="1 2">
    <name type="scientific">Methanosphaerula palustris (strain ATCC BAA-1556 / DSM 19958 / E1-9c)</name>
    <dbReference type="NCBI Taxonomy" id="521011"/>
    <lineage>
        <taxon>Archaea</taxon>
        <taxon>Methanobacteriati</taxon>
        <taxon>Methanobacteriota</taxon>
        <taxon>Stenosarchaea group</taxon>
        <taxon>Methanomicrobia</taxon>
        <taxon>Methanomicrobiales</taxon>
        <taxon>Methanoregulaceae</taxon>
        <taxon>Methanosphaerula</taxon>
    </lineage>
</organism>
<dbReference type="EMBL" id="CP001338">
    <property type="protein sequence ID" value="ACL16609.1"/>
    <property type="molecule type" value="Genomic_DNA"/>
</dbReference>